<dbReference type="RefSeq" id="XP_016596145.1">
    <property type="nucleotide sequence ID" value="XM_016743422.1"/>
</dbReference>
<evidence type="ECO:0000313" key="8">
    <source>
        <dbReference type="EMBL" id="KGO53543.1"/>
    </source>
</evidence>
<dbReference type="GO" id="GO:0020037">
    <property type="term" value="F:heme binding"/>
    <property type="evidence" value="ECO:0007669"/>
    <property type="project" value="InterPro"/>
</dbReference>
<evidence type="ECO:0000313" key="9">
    <source>
        <dbReference type="Proteomes" id="UP000030143"/>
    </source>
</evidence>
<dbReference type="InterPro" id="IPR001128">
    <property type="entry name" value="Cyt_P450"/>
</dbReference>
<dbReference type="AlphaFoldDB" id="A0A0A2JFS2"/>
<dbReference type="PANTHER" id="PTHR24305">
    <property type="entry name" value="CYTOCHROME P450"/>
    <property type="match status" value="1"/>
</dbReference>
<comment type="cofactor">
    <cofactor evidence="1 6">
        <name>heme</name>
        <dbReference type="ChEBI" id="CHEBI:30413"/>
    </cofactor>
</comment>
<keyword evidence="7" id="KW-0503">Monooxygenase</keyword>
<comment type="caution">
    <text evidence="8">The sequence shown here is derived from an EMBL/GenBank/DDBJ whole genome shotgun (WGS) entry which is preliminary data.</text>
</comment>
<dbReference type="PROSITE" id="PS00086">
    <property type="entry name" value="CYTOCHROME_P450"/>
    <property type="match status" value="1"/>
</dbReference>
<comment type="similarity">
    <text evidence="2 7">Belongs to the cytochrome P450 family.</text>
</comment>
<proteinExistence type="inferred from homology"/>
<dbReference type="GO" id="GO:0004497">
    <property type="term" value="F:monooxygenase activity"/>
    <property type="evidence" value="ECO:0007669"/>
    <property type="project" value="UniProtKB-KW"/>
</dbReference>
<dbReference type="SUPFAM" id="SSF48264">
    <property type="entry name" value="Cytochrome P450"/>
    <property type="match status" value="2"/>
</dbReference>
<dbReference type="InterPro" id="IPR050121">
    <property type="entry name" value="Cytochrome_P450_monoxygenase"/>
</dbReference>
<dbReference type="PhylomeDB" id="A0A0A2JFS2"/>
<evidence type="ECO:0000256" key="4">
    <source>
        <dbReference type="ARBA" id="ARBA00023002"/>
    </source>
</evidence>
<sequence length="484" mass="53754">MIRRTPGMTILEFVGKAIRERSGETMDSKDGASANPEKKNLLARSLEIQKTNSNLPPWASTAWTFSNVIAGSDSVGTLMGTVMRAKCEPNNLLAYPDTLEKLRQELEVAKLSCPYPKWNEVRDLPYLDACVQEGARIHPPFALLFERVVPTGGITVLGNYLPEGTLVGGNPYVVNRHEPIFGLYSLRFAYARPVSPKAASMNAYPNMCAHLSLNVVSGYLLTKSYGGLIEHKHLPMEVRQTSKLSINPFIFAIVAFSRFSLLPSWLFKILYSISSRISFSKAVGKCMENLNKFAQRLVQAAVNEGPEIRQDSYQARLLDAGISPEEVQLQCQAILFAGSDSTAVKLATILFHLVQNQDRLRCLHKELQAEAHHKTSADLLQLPYLRAVVKEGLRLGMANPTRMTRVVPEQGLHVGDFFLPPGTIVGITPYLTHDDPEVFPEPRSFRPETWLKVGMDMGLKRPMMDRSLLMFGAGLRGCIGKNLA</sequence>
<dbReference type="GO" id="GO:0016705">
    <property type="term" value="F:oxidoreductase activity, acting on paired donors, with incorporation or reduction of molecular oxygen"/>
    <property type="evidence" value="ECO:0007669"/>
    <property type="project" value="InterPro"/>
</dbReference>
<feature type="binding site" description="axial binding residue" evidence="6">
    <location>
        <position position="478"/>
    </location>
    <ligand>
        <name>heme</name>
        <dbReference type="ChEBI" id="CHEBI:30413"/>
    </ligand>
    <ligandPart>
        <name>Fe</name>
        <dbReference type="ChEBI" id="CHEBI:18248"/>
    </ligandPart>
</feature>
<dbReference type="STRING" id="27334.A0A0A2JFS2"/>
<evidence type="ECO:0000256" key="5">
    <source>
        <dbReference type="ARBA" id="ARBA00023004"/>
    </source>
</evidence>
<dbReference type="GeneID" id="27678842"/>
<keyword evidence="5 6" id="KW-0408">Iron</keyword>
<keyword evidence="9" id="KW-1185">Reference proteome</keyword>
<name>A0A0A2JFS2_PENEN</name>
<dbReference type="GO" id="GO:0043386">
    <property type="term" value="P:mycotoxin biosynthetic process"/>
    <property type="evidence" value="ECO:0007669"/>
    <property type="project" value="UniProtKB-ARBA"/>
</dbReference>
<dbReference type="InterPro" id="IPR002403">
    <property type="entry name" value="Cyt_P450_E_grp-IV"/>
</dbReference>
<dbReference type="VEuPathDB" id="FungiDB:PEXP_067900"/>
<dbReference type="GO" id="GO:0005506">
    <property type="term" value="F:iron ion binding"/>
    <property type="evidence" value="ECO:0007669"/>
    <property type="project" value="InterPro"/>
</dbReference>
<dbReference type="PRINTS" id="PR00385">
    <property type="entry name" value="P450"/>
</dbReference>
<keyword evidence="3 6" id="KW-0479">Metal-binding</keyword>
<evidence type="ECO:0000256" key="2">
    <source>
        <dbReference type="ARBA" id="ARBA00010617"/>
    </source>
</evidence>
<dbReference type="HOGENOM" id="CLU_563922_0_0_1"/>
<dbReference type="PRINTS" id="PR00465">
    <property type="entry name" value="EP450IV"/>
</dbReference>
<dbReference type="Gene3D" id="1.10.630.10">
    <property type="entry name" value="Cytochrome P450"/>
    <property type="match status" value="2"/>
</dbReference>
<evidence type="ECO:0000256" key="3">
    <source>
        <dbReference type="ARBA" id="ARBA00022723"/>
    </source>
</evidence>
<organism evidence="8 9">
    <name type="scientific">Penicillium expansum</name>
    <name type="common">Blue mold rot fungus</name>
    <dbReference type="NCBI Taxonomy" id="27334"/>
    <lineage>
        <taxon>Eukaryota</taxon>
        <taxon>Fungi</taxon>
        <taxon>Dikarya</taxon>
        <taxon>Ascomycota</taxon>
        <taxon>Pezizomycotina</taxon>
        <taxon>Eurotiomycetes</taxon>
        <taxon>Eurotiomycetidae</taxon>
        <taxon>Eurotiales</taxon>
        <taxon>Aspergillaceae</taxon>
        <taxon>Penicillium</taxon>
    </lineage>
</organism>
<reference evidence="8 9" key="1">
    <citation type="journal article" date="2015" name="Mol. Plant Microbe Interact.">
        <title>Genome, transcriptome, and functional analyses of Penicillium expansum provide new insights into secondary metabolism and pathogenicity.</title>
        <authorList>
            <person name="Ballester A.R."/>
            <person name="Marcet-Houben M."/>
            <person name="Levin E."/>
            <person name="Sela N."/>
            <person name="Selma-Lazaro C."/>
            <person name="Carmona L."/>
            <person name="Wisniewski M."/>
            <person name="Droby S."/>
            <person name="Gonzalez-Candelas L."/>
            <person name="Gabaldon T."/>
        </authorList>
    </citation>
    <scope>NUCLEOTIDE SEQUENCE [LARGE SCALE GENOMIC DNA]</scope>
    <source>
        <strain evidence="8 9">MD-8</strain>
    </source>
</reference>
<evidence type="ECO:0000256" key="1">
    <source>
        <dbReference type="ARBA" id="ARBA00001971"/>
    </source>
</evidence>
<dbReference type="InterPro" id="IPR017972">
    <property type="entry name" value="Cyt_P450_CS"/>
</dbReference>
<keyword evidence="4 7" id="KW-0560">Oxidoreductase</keyword>
<dbReference type="InterPro" id="IPR036396">
    <property type="entry name" value="Cyt_P450_sf"/>
</dbReference>
<dbReference type="PANTHER" id="PTHR24305:SF156">
    <property type="entry name" value="P450, PUTATIVE (EUROFUNG)-RELATED"/>
    <property type="match status" value="1"/>
</dbReference>
<dbReference type="Proteomes" id="UP000030143">
    <property type="component" value="Unassembled WGS sequence"/>
</dbReference>
<dbReference type="EMBL" id="JQFZ01000250">
    <property type="protein sequence ID" value="KGO53543.1"/>
    <property type="molecule type" value="Genomic_DNA"/>
</dbReference>
<protein>
    <submittedName>
        <fullName evidence="8">Cytochrome P450</fullName>
    </submittedName>
</protein>
<dbReference type="Pfam" id="PF00067">
    <property type="entry name" value="p450"/>
    <property type="match status" value="2"/>
</dbReference>
<keyword evidence="6 7" id="KW-0349">Heme</keyword>
<accession>A0A0A2JFS2</accession>
<evidence type="ECO:0000256" key="6">
    <source>
        <dbReference type="PIRSR" id="PIRSR602403-1"/>
    </source>
</evidence>
<dbReference type="OrthoDB" id="3945418at2759"/>
<gene>
    <name evidence="8" type="ORF">PEX2_061510</name>
</gene>
<evidence type="ECO:0000256" key="7">
    <source>
        <dbReference type="RuleBase" id="RU000461"/>
    </source>
</evidence>